<evidence type="ECO:0000313" key="2">
    <source>
        <dbReference type="EMBL" id="QSP94363.1"/>
    </source>
</evidence>
<accession>A0ABX7MPZ1</accession>
<protein>
    <submittedName>
        <fullName evidence="2">DUF4381 domain-containing protein</fullName>
    </submittedName>
</protein>
<evidence type="ECO:0000313" key="3">
    <source>
        <dbReference type="Proteomes" id="UP000663555"/>
    </source>
</evidence>
<name>A0ABX7MPZ1_9GAMM</name>
<dbReference type="EMBL" id="CP071247">
    <property type="protein sequence ID" value="QSP94363.1"/>
    <property type="molecule type" value="Genomic_DNA"/>
</dbReference>
<dbReference type="RefSeq" id="WP_206643584.1">
    <property type="nucleotide sequence ID" value="NZ_CP071247.1"/>
</dbReference>
<feature type="transmembrane region" description="Helical" evidence="1">
    <location>
        <begin position="28"/>
        <end position="47"/>
    </location>
</feature>
<sequence length="155" mass="17755">MTPQDPLSALRDIHLPATGGFWPPAPGWWALAMILLVAVITLVWLTHTRRQKTRWHRQAKSELADLEQRQAPDAAWFAQLNSLLKRAARQRYPERHPEALSGEAWIAFLLEKAPGERIAARPVVEALVHSAWQPDVTADPHQALEFARRWLRRQS</sequence>
<dbReference type="Pfam" id="PF14316">
    <property type="entry name" value="DUF4381"/>
    <property type="match status" value="1"/>
</dbReference>
<gene>
    <name evidence="2" type="ORF">LPB19_14430</name>
</gene>
<organism evidence="2 3">
    <name type="scientific">Marinobacter salinisoli</name>
    <dbReference type="NCBI Taxonomy" id="2769486"/>
    <lineage>
        <taxon>Bacteria</taxon>
        <taxon>Pseudomonadati</taxon>
        <taxon>Pseudomonadota</taxon>
        <taxon>Gammaproteobacteria</taxon>
        <taxon>Pseudomonadales</taxon>
        <taxon>Marinobacteraceae</taxon>
        <taxon>Marinobacter</taxon>
    </lineage>
</organism>
<reference evidence="2 3" key="1">
    <citation type="submission" date="2021-03" db="EMBL/GenBank/DDBJ databases">
        <title>Genome sequencing of Marinobacter sp. LPB0319.</title>
        <authorList>
            <person name="Kim J."/>
        </authorList>
    </citation>
    <scope>NUCLEOTIDE SEQUENCE [LARGE SCALE GENOMIC DNA]</scope>
    <source>
        <strain evidence="2 3">LPB0319</strain>
    </source>
</reference>
<dbReference type="InterPro" id="IPR025489">
    <property type="entry name" value="DUF4381"/>
</dbReference>
<dbReference type="Proteomes" id="UP000663555">
    <property type="component" value="Chromosome"/>
</dbReference>
<keyword evidence="3" id="KW-1185">Reference proteome</keyword>
<keyword evidence="1" id="KW-1133">Transmembrane helix</keyword>
<proteinExistence type="predicted"/>
<keyword evidence="1" id="KW-0812">Transmembrane</keyword>
<keyword evidence="1" id="KW-0472">Membrane</keyword>
<evidence type="ECO:0000256" key="1">
    <source>
        <dbReference type="SAM" id="Phobius"/>
    </source>
</evidence>